<name>A0ABR4BL58_9LECA</name>
<feature type="region of interest" description="Disordered" evidence="1">
    <location>
        <begin position="44"/>
        <end position="95"/>
    </location>
</feature>
<evidence type="ECO:0000256" key="1">
    <source>
        <dbReference type="SAM" id="MobiDB-lite"/>
    </source>
</evidence>
<dbReference type="EMBL" id="JBHFEH010000002">
    <property type="protein sequence ID" value="KAL2058443.1"/>
    <property type="molecule type" value="Genomic_DNA"/>
</dbReference>
<organism evidence="2 3">
    <name type="scientific">Lepraria finkii</name>
    <dbReference type="NCBI Taxonomy" id="1340010"/>
    <lineage>
        <taxon>Eukaryota</taxon>
        <taxon>Fungi</taxon>
        <taxon>Dikarya</taxon>
        <taxon>Ascomycota</taxon>
        <taxon>Pezizomycotina</taxon>
        <taxon>Lecanoromycetes</taxon>
        <taxon>OSLEUM clade</taxon>
        <taxon>Lecanoromycetidae</taxon>
        <taxon>Lecanorales</taxon>
        <taxon>Lecanorineae</taxon>
        <taxon>Stereocaulaceae</taxon>
        <taxon>Lepraria</taxon>
    </lineage>
</organism>
<protein>
    <submittedName>
        <fullName evidence="2">Uncharacterized protein</fullName>
    </submittedName>
</protein>
<comment type="caution">
    <text evidence="2">The sequence shown here is derived from an EMBL/GenBank/DDBJ whole genome shotgun (WGS) entry which is preliminary data.</text>
</comment>
<evidence type="ECO:0000313" key="3">
    <source>
        <dbReference type="Proteomes" id="UP001590951"/>
    </source>
</evidence>
<reference evidence="2 3" key="1">
    <citation type="submission" date="2024-09" db="EMBL/GenBank/DDBJ databases">
        <title>Rethinking Asexuality: The Enigmatic Case of Functional Sexual Genes in Lepraria (Stereocaulaceae).</title>
        <authorList>
            <person name="Doellman M."/>
            <person name="Sun Y."/>
            <person name="Barcenas-Pena A."/>
            <person name="Lumbsch H.T."/>
            <person name="Grewe F."/>
        </authorList>
    </citation>
    <scope>NUCLEOTIDE SEQUENCE [LARGE SCALE GENOMIC DNA]</scope>
    <source>
        <strain evidence="2 3">Grewe 0041</strain>
    </source>
</reference>
<evidence type="ECO:0000313" key="2">
    <source>
        <dbReference type="EMBL" id="KAL2058443.1"/>
    </source>
</evidence>
<proteinExistence type="predicted"/>
<gene>
    <name evidence="2" type="ORF">ABVK25_001171</name>
</gene>
<keyword evidence="3" id="KW-1185">Reference proteome</keyword>
<dbReference type="Proteomes" id="UP001590951">
    <property type="component" value="Unassembled WGS sequence"/>
</dbReference>
<sequence>MALLYRARIRKYVQGKWVNNNGGPPIVAQKTLPPLKSVAAKKAARIATPNAKTTSAEATVKSRKRKAKALADNGTDPQEPYNGFLAAPRTNVWDG</sequence>
<accession>A0ABR4BL58</accession>